<evidence type="ECO:0000259" key="5">
    <source>
        <dbReference type="PROSITE" id="PS50110"/>
    </source>
</evidence>
<keyword evidence="2" id="KW-0418">Kinase</keyword>
<evidence type="ECO:0000259" key="6">
    <source>
        <dbReference type="PROSITE" id="PS51832"/>
    </source>
</evidence>
<dbReference type="InterPro" id="IPR003018">
    <property type="entry name" value="GAF"/>
</dbReference>
<accession>A0A0D2JAV7</accession>
<dbReference type="NCBIfam" id="TIGR00277">
    <property type="entry name" value="HDIG"/>
    <property type="match status" value="1"/>
</dbReference>
<dbReference type="Pfam" id="PF13185">
    <property type="entry name" value="GAF_2"/>
    <property type="match status" value="1"/>
</dbReference>
<dbReference type="InterPro" id="IPR003607">
    <property type="entry name" value="HD/PDEase_dom"/>
</dbReference>
<reference evidence="7 8" key="1">
    <citation type="submission" date="2013-11" db="EMBL/GenBank/DDBJ databases">
        <title>Metagenomic analysis of a methanogenic consortium involved in long chain n-alkane degradation.</title>
        <authorList>
            <person name="Davidova I.A."/>
            <person name="Callaghan A.V."/>
            <person name="Wawrik B."/>
            <person name="Pruitt S."/>
            <person name="Marks C."/>
            <person name="Duncan K.E."/>
            <person name="Suflita J.M."/>
        </authorList>
    </citation>
    <scope>NUCLEOTIDE SEQUENCE [LARGE SCALE GENOMIC DNA]</scope>
    <source>
        <strain evidence="7 8">SPR</strain>
    </source>
</reference>
<evidence type="ECO:0000256" key="2">
    <source>
        <dbReference type="ARBA" id="ARBA00022777"/>
    </source>
</evidence>
<feature type="modified residue" description="4-aspartylphosphate" evidence="3">
    <location>
        <position position="52"/>
    </location>
</feature>
<dbReference type="SMART" id="SM00448">
    <property type="entry name" value="REC"/>
    <property type="match status" value="1"/>
</dbReference>
<dbReference type="AlphaFoldDB" id="A0A0D2JAV7"/>
<dbReference type="Pfam" id="PF00072">
    <property type="entry name" value="Response_reg"/>
    <property type="match status" value="1"/>
</dbReference>
<keyword evidence="3" id="KW-0597">Phosphoprotein</keyword>
<comment type="caution">
    <text evidence="7">The sequence shown here is derived from an EMBL/GenBank/DDBJ whole genome shotgun (WGS) entry which is preliminary data.</text>
</comment>
<feature type="domain" description="HD-GYP" evidence="6">
    <location>
        <begin position="310"/>
        <end position="502"/>
    </location>
</feature>
<dbReference type="PROSITE" id="PS51832">
    <property type="entry name" value="HD_GYP"/>
    <property type="match status" value="1"/>
</dbReference>
<keyword evidence="4" id="KW-0175">Coiled coil</keyword>
<dbReference type="PANTHER" id="PTHR45228">
    <property type="entry name" value="CYCLIC DI-GMP PHOSPHODIESTERASE TM_0186-RELATED"/>
    <property type="match status" value="1"/>
</dbReference>
<dbReference type="InterPro" id="IPR029016">
    <property type="entry name" value="GAF-like_dom_sf"/>
</dbReference>
<dbReference type="GO" id="GO:0000160">
    <property type="term" value="P:phosphorelay signal transduction system"/>
    <property type="evidence" value="ECO:0007669"/>
    <property type="project" value="InterPro"/>
</dbReference>
<dbReference type="InterPro" id="IPR052020">
    <property type="entry name" value="Cyclic_di-GMP/3'3'-cGAMP_PDE"/>
</dbReference>
<evidence type="ECO:0000256" key="4">
    <source>
        <dbReference type="SAM" id="Coils"/>
    </source>
</evidence>
<dbReference type="InParanoid" id="A0A0D2JAV7"/>
<dbReference type="InterPro" id="IPR037522">
    <property type="entry name" value="HD_GYP_dom"/>
</dbReference>
<dbReference type="InterPro" id="IPR006675">
    <property type="entry name" value="HDIG_dom"/>
</dbReference>
<dbReference type="PANTHER" id="PTHR45228:SF4">
    <property type="entry name" value="LIPOPROTEIN"/>
    <property type="match status" value="1"/>
</dbReference>
<dbReference type="InterPro" id="IPR011006">
    <property type="entry name" value="CheY-like_superfamily"/>
</dbReference>
<dbReference type="CDD" id="cd00077">
    <property type="entry name" value="HDc"/>
    <property type="match status" value="1"/>
</dbReference>
<dbReference type="Gene3D" id="3.40.50.2300">
    <property type="match status" value="1"/>
</dbReference>
<dbReference type="SMART" id="SM00065">
    <property type="entry name" value="GAF"/>
    <property type="match status" value="1"/>
</dbReference>
<dbReference type="InterPro" id="IPR001789">
    <property type="entry name" value="Sig_transdc_resp-reg_receiver"/>
</dbReference>
<dbReference type="STRING" id="1429043.X474_03485"/>
<evidence type="ECO:0000256" key="3">
    <source>
        <dbReference type="PROSITE-ProRule" id="PRU00169"/>
    </source>
</evidence>
<dbReference type="PROSITE" id="PS50110">
    <property type="entry name" value="RESPONSE_REGULATORY"/>
    <property type="match status" value="1"/>
</dbReference>
<keyword evidence="8" id="KW-1185">Reference proteome</keyword>
<dbReference type="SUPFAM" id="SSF109604">
    <property type="entry name" value="HD-domain/PDEase-like"/>
    <property type="match status" value="1"/>
</dbReference>
<dbReference type="SUPFAM" id="SSF52172">
    <property type="entry name" value="CheY-like"/>
    <property type="match status" value="1"/>
</dbReference>
<protein>
    <submittedName>
        <fullName evidence="7">Transcriptional regulator</fullName>
    </submittedName>
</protein>
<dbReference type="GO" id="GO:0016301">
    <property type="term" value="F:kinase activity"/>
    <property type="evidence" value="ECO:0007669"/>
    <property type="project" value="UniProtKB-KW"/>
</dbReference>
<sequence>MNILLVDDEKYIREALEQYFNSTDYHCISAAASGEEALNLFHPGKFDCAFLDLKMPGMNGLELLKFLKEKDKTLPVVIMTGYPSLDVAVDTMRQGANDFLVKPFSLKQVKATLERVIREQRLLKENLYLNEQLKQQQEIKGLNRELKRRINQQNIIHQISEKADRLNTSEEIYQGMADMAAEFLDAEKVSVLLLDRTTEQLLVIATSGFSPKILGRVVGSLGSGVPGKVALEGEPMVGRPGKDPRVDALLPASIIYLCMPIKIRGEIFGVLLVADKRGAFSFCAEDIFVARFLLDKAALNIENIALYESMVTGLHSTLGALVSAMEAKDPYTRQHSRRVTHFSVLTAQVMGMDVAQVESIRFAAYLHDIGKIGISDSILHKETSLTASEYEHIKQHPVIGGQIVQDMDLDSQEKAIIRHHHERWDGKGYPDGLAGTDIPLLARVVAVADAFDAMTTDRPYRKAKTQEEAVIELISCTGQQFDRNVVDAFRQMLDRFHPQKPK</sequence>
<feature type="domain" description="Response regulatory" evidence="5">
    <location>
        <begin position="2"/>
        <end position="117"/>
    </location>
</feature>
<dbReference type="SUPFAM" id="SSF55781">
    <property type="entry name" value="GAF domain-like"/>
    <property type="match status" value="1"/>
</dbReference>
<keyword evidence="1" id="KW-0808">Transferase</keyword>
<name>A0A0D2JAV7_9BACT</name>
<feature type="coiled-coil region" evidence="4">
    <location>
        <begin position="106"/>
        <end position="149"/>
    </location>
</feature>
<dbReference type="Gene3D" id="1.10.3210.10">
    <property type="entry name" value="Hypothetical protein af1432"/>
    <property type="match status" value="1"/>
</dbReference>
<dbReference type="EMBL" id="AZAC01000003">
    <property type="protein sequence ID" value="KIX15269.1"/>
    <property type="molecule type" value="Genomic_DNA"/>
</dbReference>
<dbReference type="Gene3D" id="3.30.450.40">
    <property type="match status" value="1"/>
</dbReference>
<evidence type="ECO:0000256" key="1">
    <source>
        <dbReference type="ARBA" id="ARBA00022679"/>
    </source>
</evidence>
<gene>
    <name evidence="7" type="ORF">X474_03485</name>
</gene>
<dbReference type="Proteomes" id="UP000032233">
    <property type="component" value="Unassembled WGS sequence"/>
</dbReference>
<evidence type="ECO:0000313" key="7">
    <source>
        <dbReference type="EMBL" id="KIX15269.1"/>
    </source>
</evidence>
<dbReference type="SMART" id="SM00471">
    <property type="entry name" value="HDc"/>
    <property type="match status" value="1"/>
</dbReference>
<dbReference type="Pfam" id="PF13487">
    <property type="entry name" value="HD_5"/>
    <property type="match status" value="1"/>
</dbReference>
<organism evidence="7 8">
    <name type="scientific">Dethiosulfatarculus sandiegensis</name>
    <dbReference type="NCBI Taxonomy" id="1429043"/>
    <lineage>
        <taxon>Bacteria</taxon>
        <taxon>Pseudomonadati</taxon>
        <taxon>Thermodesulfobacteriota</taxon>
        <taxon>Desulfarculia</taxon>
        <taxon>Desulfarculales</taxon>
        <taxon>Desulfarculaceae</taxon>
        <taxon>Dethiosulfatarculus</taxon>
    </lineage>
</organism>
<evidence type="ECO:0000313" key="8">
    <source>
        <dbReference type="Proteomes" id="UP000032233"/>
    </source>
</evidence>
<proteinExistence type="predicted"/>